<dbReference type="InterPro" id="IPR041468">
    <property type="entry name" value="HTH_ParB/Spo0J"/>
</dbReference>
<gene>
    <name evidence="6" type="primary">jg24827</name>
    <name evidence="6" type="ORF">PAEG_LOCUS1731</name>
</gene>
<dbReference type="GO" id="GO:0003677">
    <property type="term" value="F:DNA binding"/>
    <property type="evidence" value="ECO:0007669"/>
    <property type="project" value="InterPro"/>
</dbReference>
<dbReference type="SUPFAM" id="SSF52540">
    <property type="entry name" value="P-loop containing nucleoside triphosphate hydrolases"/>
    <property type="match status" value="1"/>
</dbReference>
<dbReference type="InterPro" id="IPR011006">
    <property type="entry name" value="CheY-like_superfamily"/>
</dbReference>
<dbReference type="PANTHER" id="PTHR43065">
    <property type="entry name" value="SENSOR HISTIDINE KINASE"/>
    <property type="match status" value="1"/>
</dbReference>
<dbReference type="InterPro" id="IPR036086">
    <property type="entry name" value="ParB/Sulfiredoxin_sf"/>
</dbReference>
<dbReference type="InterPro" id="IPR036097">
    <property type="entry name" value="HisK_dim/P_sf"/>
</dbReference>
<dbReference type="SMART" id="SM00470">
    <property type="entry name" value="ParB"/>
    <property type="match status" value="1"/>
</dbReference>
<keyword evidence="2 3" id="KW-0597">Phosphoprotein</keyword>
<accession>A0A8S4QH74</accession>
<dbReference type="Gene3D" id="1.10.10.2830">
    <property type="match status" value="1"/>
</dbReference>
<evidence type="ECO:0000256" key="3">
    <source>
        <dbReference type="PROSITE-ProRule" id="PRU00169"/>
    </source>
</evidence>
<dbReference type="Gene3D" id="3.90.1530.30">
    <property type="match status" value="1"/>
</dbReference>
<dbReference type="Gene3D" id="3.40.50.2300">
    <property type="match status" value="1"/>
</dbReference>
<comment type="caution">
    <text evidence="6">The sequence shown here is derived from an EMBL/GenBank/DDBJ whole genome shotgun (WGS) entry which is preliminary data.</text>
</comment>
<evidence type="ECO:0000313" key="6">
    <source>
        <dbReference type="EMBL" id="CAH2209332.1"/>
    </source>
</evidence>
<dbReference type="Pfam" id="PF02518">
    <property type="entry name" value="HATPase_c"/>
    <property type="match status" value="1"/>
</dbReference>
<dbReference type="FunFam" id="1.10.287.130:FF:000037">
    <property type="entry name" value="Hybrid sensor histidine kinase/response regulator"/>
    <property type="match status" value="1"/>
</dbReference>
<dbReference type="SMART" id="SM00448">
    <property type="entry name" value="REC"/>
    <property type="match status" value="1"/>
</dbReference>
<dbReference type="PROSITE" id="PS50109">
    <property type="entry name" value="HIS_KIN"/>
    <property type="match status" value="1"/>
</dbReference>
<dbReference type="PROSITE" id="PS50110">
    <property type="entry name" value="RESPONSE_REGULATORY"/>
    <property type="match status" value="1"/>
</dbReference>
<dbReference type="InterPro" id="IPR057240">
    <property type="entry name" value="ParB_dimer_C"/>
</dbReference>
<dbReference type="Proteomes" id="UP000838756">
    <property type="component" value="Unassembled WGS sequence"/>
</dbReference>
<dbReference type="FunFam" id="3.40.50.300:FF:000285">
    <property type="entry name" value="Sporulation initiation inhibitor Soj"/>
    <property type="match status" value="1"/>
</dbReference>
<evidence type="ECO:0000256" key="1">
    <source>
        <dbReference type="ARBA" id="ARBA00006295"/>
    </source>
</evidence>
<dbReference type="Gene3D" id="3.40.50.300">
    <property type="entry name" value="P-loop containing nucleotide triphosphate hydrolases"/>
    <property type="match status" value="1"/>
</dbReference>
<dbReference type="SUPFAM" id="SSF55874">
    <property type="entry name" value="ATPase domain of HSP90 chaperone/DNA topoisomerase II/histidine kinase"/>
    <property type="match status" value="1"/>
</dbReference>
<dbReference type="InterPro" id="IPR001789">
    <property type="entry name" value="Sig_transdc_resp-reg_receiver"/>
</dbReference>
<dbReference type="Pfam" id="PF02195">
    <property type="entry name" value="ParB_N"/>
    <property type="match status" value="1"/>
</dbReference>
<dbReference type="InterPro" id="IPR003594">
    <property type="entry name" value="HATPase_dom"/>
</dbReference>
<dbReference type="PRINTS" id="PR00344">
    <property type="entry name" value="BCTRLSENSOR"/>
</dbReference>
<dbReference type="SUPFAM" id="SSF52172">
    <property type="entry name" value="CheY-like"/>
    <property type="match status" value="1"/>
</dbReference>
<dbReference type="NCBIfam" id="TIGR00180">
    <property type="entry name" value="parB_part"/>
    <property type="match status" value="1"/>
</dbReference>
<evidence type="ECO:0000313" key="7">
    <source>
        <dbReference type="Proteomes" id="UP000838756"/>
    </source>
</evidence>
<dbReference type="InterPro" id="IPR025669">
    <property type="entry name" value="AAA_dom"/>
</dbReference>
<dbReference type="SMART" id="SM00388">
    <property type="entry name" value="HisKA"/>
    <property type="match status" value="1"/>
</dbReference>
<evidence type="ECO:0000259" key="4">
    <source>
        <dbReference type="PROSITE" id="PS50109"/>
    </source>
</evidence>
<dbReference type="FunFam" id="1.10.10.2830:FF:000001">
    <property type="entry name" value="Chromosome partitioning protein ParB"/>
    <property type="match status" value="1"/>
</dbReference>
<proteinExistence type="inferred from homology"/>
<evidence type="ECO:0000256" key="2">
    <source>
        <dbReference type="ARBA" id="ARBA00022553"/>
    </source>
</evidence>
<dbReference type="SUPFAM" id="SSF110849">
    <property type="entry name" value="ParB/Sulfiredoxin"/>
    <property type="match status" value="1"/>
</dbReference>
<dbReference type="CDD" id="cd00082">
    <property type="entry name" value="HisKA"/>
    <property type="match status" value="1"/>
</dbReference>
<dbReference type="Pfam" id="PF17762">
    <property type="entry name" value="HTH_ParB"/>
    <property type="match status" value="1"/>
</dbReference>
<dbReference type="AlphaFoldDB" id="A0A8S4QH74"/>
<name>A0A8S4QH74_9NEOP</name>
<sequence>MTLFVVYNIKRYKYLLNIIEFQNAIFANALNHNTEFCLILHKDEGIIYADARFYERFKDHINDDVTLDKILEAGDVSEKDRKSLYHALRNNTSVKVCISLSKKSRISNFLLLSEPIPDNPQIAINSNKTLNLSLAPIARPNGYFVLKATQVNKEQVYEELIEKHNIATYVANTKGGILSVNKRFLDMFELKKLEKGSSINDFISQSKYDDTITKNEIMFFTISGAPFKAYMSTAIFCDKYNHSYIHGFITPTESNIVDYQLHPCFTNSSIAIAQCDINGNFIKKNIALVKLAGSSNDSIFALISDGYHMKVREYFSSNRINNASFDVQLNGGNNMKIYFNKFLHNKVMFILCYFIDNTERKKLEIKLEHYQKVQAIGQLAGGIAHDFNNILTGIIGFCDLLLLQHSASDPSFGDIIQIQQNAKRGSNLVRQLLAFSRRQTLQPKIINVNGTIANLYEMIKRLIGENIKFNIYYGSDLGAVRADQGQLEQVMLNLAVNAGAAMEKGGELTIRTFNQKVDSLNSTPQDMFSPDKETIEHGNYVVIEVIDTGCGMTSDIIEKAFDPFFSTKDITSGTGLGLSTVYGIIKQTEGYIYVASKVNHGTKFSIFLPIVYISDENDKEEDSKEIEKPVEIKGNGIILLIEDEDSVREFTAKALTRKGFNVIEASIGSEALEIIRKKNQHIDLIITDVIMPEIKGVSKIIAIVNQKGGVGKTTTSINLSTAFAAVGKSTLLVDLDPQGNASTGLGISYRSREEKNIYKILLSSESELVESAIFNIKEIPNLSLISSVVDLSAAEIELSQLEQGKFVLKDTLEKVRNNYEYIIIDCPPSLGLLTINALTAADSIIVPLQCEFFALEGLSHLVKTVELIKRNNLNPFLLIEGILLTMYDRRNKLSEQIKNDICQYLNDKVYKTIIPLYETIIPRNVRLSEAPSHGKPAIVYDLKCPGAQAYISLAKEILKKHMSICKEKKLISSIEKNGIIQPVVVRKDPSNEGYEIVAGERRWRASKVINLDSVPVIIKDLNDKECLEVSIIENIQRQDINPIEEGEAYRKLIDEFSYTHEELALTLGKSRSHITNMIRMLSLPNGVKTMINEKKLSMGHARALINVENAESIAERIVSQGLSVRRTEKLIKDLQQNNDRKEHKFTKNQDMAVLEGAISSQLGLKVKINDSNSKGKVMIRYNNSNELDFILKILNRRLESAINVESSP</sequence>
<organism evidence="6 7">
    <name type="scientific">Pararge aegeria aegeria</name>
    <dbReference type="NCBI Taxonomy" id="348720"/>
    <lineage>
        <taxon>Eukaryota</taxon>
        <taxon>Metazoa</taxon>
        <taxon>Ecdysozoa</taxon>
        <taxon>Arthropoda</taxon>
        <taxon>Hexapoda</taxon>
        <taxon>Insecta</taxon>
        <taxon>Pterygota</taxon>
        <taxon>Neoptera</taxon>
        <taxon>Endopterygota</taxon>
        <taxon>Lepidoptera</taxon>
        <taxon>Glossata</taxon>
        <taxon>Ditrysia</taxon>
        <taxon>Papilionoidea</taxon>
        <taxon>Nymphalidae</taxon>
        <taxon>Satyrinae</taxon>
        <taxon>Satyrini</taxon>
        <taxon>Parargina</taxon>
        <taxon>Pararge</taxon>
    </lineage>
</organism>
<dbReference type="InterPro" id="IPR004437">
    <property type="entry name" value="ParB/RepB/Spo0J"/>
</dbReference>
<dbReference type="Pfam" id="PF13614">
    <property type="entry name" value="AAA_31"/>
    <property type="match status" value="1"/>
</dbReference>
<dbReference type="InterPro" id="IPR005467">
    <property type="entry name" value="His_kinase_dom"/>
</dbReference>
<dbReference type="EMBL" id="CAKXAJ010005785">
    <property type="protein sequence ID" value="CAH2209332.1"/>
    <property type="molecule type" value="Genomic_DNA"/>
</dbReference>
<dbReference type="InterPro" id="IPR003115">
    <property type="entry name" value="ParB_N"/>
</dbReference>
<dbReference type="InterPro" id="IPR003661">
    <property type="entry name" value="HisK_dim/P_dom"/>
</dbReference>
<protein>
    <submittedName>
        <fullName evidence="6">Jg24827 protein</fullName>
    </submittedName>
</protein>
<dbReference type="SUPFAM" id="SSF109709">
    <property type="entry name" value="KorB DNA-binding domain-like"/>
    <property type="match status" value="1"/>
</dbReference>
<comment type="similarity">
    <text evidence="1">Belongs to the ParB family.</text>
</comment>
<dbReference type="CDD" id="cd02042">
    <property type="entry name" value="ParAB_family"/>
    <property type="match status" value="1"/>
</dbReference>
<dbReference type="PANTHER" id="PTHR43065:SF42">
    <property type="entry name" value="TWO-COMPONENT SENSOR PPRA"/>
    <property type="match status" value="1"/>
</dbReference>
<reference evidence="6" key="1">
    <citation type="submission" date="2022-03" db="EMBL/GenBank/DDBJ databases">
        <authorList>
            <person name="Lindestad O."/>
        </authorList>
    </citation>
    <scope>NUCLEOTIDE SEQUENCE</scope>
</reference>
<feature type="modified residue" description="4-aspartylphosphate" evidence="3">
    <location>
        <position position="688"/>
    </location>
</feature>
<dbReference type="InterPro" id="IPR036890">
    <property type="entry name" value="HATPase_C_sf"/>
</dbReference>
<dbReference type="Gene3D" id="1.10.287.130">
    <property type="match status" value="1"/>
</dbReference>
<dbReference type="SUPFAM" id="SSF47384">
    <property type="entry name" value="Homodimeric domain of signal transducing histidine kinase"/>
    <property type="match status" value="1"/>
</dbReference>
<dbReference type="InterPro" id="IPR027417">
    <property type="entry name" value="P-loop_NTPase"/>
</dbReference>
<dbReference type="InterPro" id="IPR004358">
    <property type="entry name" value="Sig_transdc_His_kin-like_C"/>
</dbReference>
<dbReference type="Pfam" id="PF00512">
    <property type="entry name" value="HisKA"/>
    <property type="match status" value="1"/>
</dbReference>
<dbReference type="SMART" id="SM00387">
    <property type="entry name" value="HATPase_c"/>
    <property type="match status" value="1"/>
</dbReference>
<dbReference type="OrthoDB" id="18419at2759"/>
<dbReference type="GO" id="GO:0000155">
    <property type="term" value="F:phosphorelay sensor kinase activity"/>
    <property type="evidence" value="ECO:0007669"/>
    <property type="project" value="InterPro"/>
</dbReference>
<keyword evidence="7" id="KW-1185">Reference proteome</keyword>
<dbReference type="Gene3D" id="3.30.565.10">
    <property type="entry name" value="Histidine kinase-like ATPase, C-terminal domain"/>
    <property type="match status" value="1"/>
</dbReference>
<dbReference type="Pfam" id="PF23552">
    <property type="entry name" value="ParB_C"/>
    <property type="match status" value="1"/>
</dbReference>
<feature type="domain" description="Histidine kinase" evidence="4">
    <location>
        <begin position="382"/>
        <end position="612"/>
    </location>
</feature>
<evidence type="ECO:0000259" key="5">
    <source>
        <dbReference type="PROSITE" id="PS50110"/>
    </source>
</evidence>
<feature type="domain" description="Response regulatory" evidence="5">
    <location>
        <begin position="637"/>
        <end position="748"/>
    </location>
</feature>